<dbReference type="GO" id="GO:0006629">
    <property type="term" value="P:lipid metabolic process"/>
    <property type="evidence" value="ECO:0007669"/>
    <property type="project" value="InterPro"/>
</dbReference>
<dbReference type="EMBL" id="BARU01009464">
    <property type="protein sequence ID" value="GAH37356.1"/>
    <property type="molecule type" value="Genomic_DNA"/>
</dbReference>
<gene>
    <name evidence="1" type="ORF">S03H2_18255</name>
</gene>
<sequence>SRDLGELLRIKKKYPYIQICYNITKAKNPDLETFLELSSLEINRIKPDLISLSSERISSKFINKCHENQILALAWNFIDYENPKSIMKKLIDMNIDGILFDNHNNIEYIANLIKRR</sequence>
<dbReference type="SUPFAM" id="SSF51695">
    <property type="entry name" value="PLC-like phosphodiesterases"/>
    <property type="match status" value="1"/>
</dbReference>
<organism evidence="1">
    <name type="scientific">marine sediment metagenome</name>
    <dbReference type="NCBI Taxonomy" id="412755"/>
    <lineage>
        <taxon>unclassified sequences</taxon>
        <taxon>metagenomes</taxon>
        <taxon>ecological metagenomes</taxon>
    </lineage>
</organism>
<dbReference type="AlphaFoldDB" id="X1EVD7"/>
<dbReference type="GO" id="GO:0008081">
    <property type="term" value="F:phosphoric diester hydrolase activity"/>
    <property type="evidence" value="ECO:0007669"/>
    <property type="project" value="InterPro"/>
</dbReference>
<protein>
    <recommendedName>
        <fullName evidence="2">GP-PDE domain-containing protein</fullName>
    </recommendedName>
</protein>
<dbReference type="Gene3D" id="3.20.20.190">
    <property type="entry name" value="Phosphatidylinositol (PI) phosphodiesterase"/>
    <property type="match status" value="1"/>
</dbReference>
<feature type="non-terminal residue" evidence="1">
    <location>
        <position position="1"/>
    </location>
</feature>
<dbReference type="InterPro" id="IPR017946">
    <property type="entry name" value="PLC-like_Pdiesterase_TIM-brl"/>
</dbReference>
<proteinExistence type="predicted"/>
<accession>X1EVD7</accession>
<reference evidence="1" key="1">
    <citation type="journal article" date="2014" name="Front. Microbiol.">
        <title>High frequency of phylogenetically diverse reductive dehalogenase-homologous genes in deep subseafloor sedimentary metagenomes.</title>
        <authorList>
            <person name="Kawai M."/>
            <person name="Futagami T."/>
            <person name="Toyoda A."/>
            <person name="Takaki Y."/>
            <person name="Nishi S."/>
            <person name="Hori S."/>
            <person name="Arai W."/>
            <person name="Tsubouchi T."/>
            <person name="Morono Y."/>
            <person name="Uchiyama I."/>
            <person name="Ito T."/>
            <person name="Fujiyama A."/>
            <person name="Inagaki F."/>
            <person name="Takami H."/>
        </authorList>
    </citation>
    <scope>NUCLEOTIDE SEQUENCE</scope>
    <source>
        <strain evidence="1">Expedition CK06-06</strain>
    </source>
</reference>
<comment type="caution">
    <text evidence="1">The sequence shown here is derived from an EMBL/GenBank/DDBJ whole genome shotgun (WGS) entry which is preliminary data.</text>
</comment>
<evidence type="ECO:0000313" key="1">
    <source>
        <dbReference type="EMBL" id="GAH37356.1"/>
    </source>
</evidence>
<name>X1EVD7_9ZZZZ</name>
<evidence type="ECO:0008006" key="2">
    <source>
        <dbReference type="Google" id="ProtNLM"/>
    </source>
</evidence>